<feature type="region of interest" description="Disordered" evidence="1">
    <location>
        <begin position="1"/>
        <end position="64"/>
    </location>
</feature>
<name>A0ABT0US03_9ACTN</name>
<protein>
    <submittedName>
        <fullName evidence="4">Peptidoglycan-binding protein</fullName>
    </submittedName>
</protein>
<evidence type="ECO:0000313" key="5">
    <source>
        <dbReference type="Proteomes" id="UP001431429"/>
    </source>
</evidence>
<dbReference type="SUPFAM" id="SSF47090">
    <property type="entry name" value="PGBD-like"/>
    <property type="match status" value="1"/>
</dbReference>
<evidence type="ECO:0000259" key="3">
    <source>
        <dbReference type="Pfam" id="PF01471"/>
    </source>
</evidence>
<feature type="transmembrane region" description="Helical" evidence="2">
    <location>
        <begin position="68"/>
        <end position="89"/>
    </location>
</feature>
<dbReference type="InterPro" id="IPR036365">
    <property type="entry name" value="PGBD-like_sf"/>
</dbReference>
<dbReference type="PANTHER" id="PTHR30469">
    <property type="entry name" value="MULTIDRUG RESISTANCE PROTEIN MDTA"/>
    <property type="match status" value="1"/>
</dbReference>
<evidence type="ECO:0000313" key="4">
    <source>
        <dbReference type="EMBL" id="MCM2390845.1"/>
    </source>
</evidence>
<dbReference type="InterPro" id="IPR002477">
    <property type="entry name" value="Peptidoglycan-bd-like"/>
</dbReference>
<feature type="compositionally biased region" description="Polar residues" evidence="1">
    <location>
        <begin position="23"/>
        <end position="40"/>
    </location>
</feature>
<feature type="domain" description="Peptidoglycan binding-like" evidence="3">
    <location>
        <begin position="185"/>
        <end position="233"/>
    </location>
</feature>
<gene>
    <name evidence="4" type="ORF">NBG84_21510</name>
</gene>
<dbReference type="InterPro" id="IPR036366">
    <property type="entry name" value="PGBDSf"/>
</dbReference>
<dbReference type="PANTHER" id="PTHR30469:SF15">
    <property type="entry name" value="HLYD FAMILY OF SECRETION PROTEINS"/>
    <property type="match status" value="1"/>
</dbReference>
<dbReference type="Proteomes" id="UP001431429">
    <property type="component" value="Unassembled WGS sequence"/>
</dbReference>
<dbReference type="Pfam" id="PF01471">
    <property type="entry name" value="PG_binding_1"/>
    <property type="match status" value="1"/>
</dbReference>
<accession>A0ABT0US03</accession>
<keyword evidence="2" id="KW-0812">Transmembrane</keyword>
<dbReference type="Gene3D" id="1.10.101.10">
    <property type="entry name" value="PGBD-like superfamily/PGBD"/>
    <property type="match status" value="1"/>
</dbReference>
<organism evidence="4 5">
    <name type="scientific">Streptomyces albipurpureus</name>
    <dbReference type="NCBI Taxonomy" id="2897419"/>
    <lineage>
        <taxon>Bacteria</taxon>
        <taxon>Bacillati</taxon>
        <taxon>Actinomycetota</taxon>
        <taxon>Actinomycetes</taxon>
        <taxon>Kitasatosporales</taxon>
        <taxon>Streptomycetaceae</taxon>
        <taxon>Streptomyces</taxon>
    </lineage>
</organism>
<comment type="caution">
    <text evidence="4">The sequence shown here is derived from an EMBL/GenBank/DDBJ whole genome shotgun (WGS) entry which is preliminary data.</text>
</comment>
<keyword evidence="2" id="KW-1133">Transmembrane helix</keyword>
<evidence type="ECO:0000256" key="2">
    <source>
        <dbReference type="SAM" id="Phobius"/>
    </source>
</evidence>
<dbReference type="Gene3D" id="2.40.420.20">
    <property type="match status" value="1"/>
</dbReference>
<sequence length="418" mass="43175">MKNEATGHPPAVGETAVEEPLNRTPTEEASTSVREYSSGTVGAPLPGAEDTGGSRATGSRRRRRRRRAVLVALAALTAGGAVAAAAIGFSGESGASDGAGSSGLPPNTTRVTRQSLADVHRADGILGYGQSVTAFGRLPGTITAMPETGDRIARGKALYEVDNRPVILLYGSVPAYRALKDGVEGPDVQQLERNLSALGYTGFTVDEEFTDATADAVKEWQEDIGLEETGTVDLGRVVFAPGKVRIDGQEAEVSGQIGQGGKVLSYTGLEKAVTVELEVAEQRLAKEGSTVTVTLPDESVVKGRIEEVSTVIEPATGQEEASTKIELVVALTDRKAQKAADAYALASVNVDFVAQTRKDVLTVPVSALLALAEGGFGVEVVKDGTSSYAAVTTGLFADGRVEISGGGIAEGTTVGMAK</sequence>
<dbReference type="EMBL" id="JAMQAW010000026">
    <property type="protein sequence ID" value="MCM2390845.1"/>
    <property type="molecule type" value="Genomic_DNA"/>
</dbReference>
<reference evidence="4" key="1">
    <citation type="submission" date="2022-06" db="EMBL/GenBank/DDBJ databases">
        <title>Genome public.</title>
        <authorList>
            <person name="Sun Q."/>
        </authorList>
    </citation>
    <scope>NUCLEOTIDE SEQUENCE</scope>
    <source>
        <strain evidence="4">CWNU-1</strain>
    </source>
</reference>
<dbReference type="RefSeq" id="WP_250921176.1">
    <property type="nucleotide sequence ID" value="NZ_JAMQAW010000026.1"/>
</dbReference>
<evidence type="ECO:0000256" key="1">
    <source>
        <dbReference type="SAM" id="MobiDB-lite"/>
    </source>
</evidence>
<proteinExistence type="predicted"/>
<keyword evidence="5" id="KW-1185">Reference proteome</keyword>
<keyword evidence="2" id="KW-0472">Membrane</keyword>